<evidence type="ECO:0000256" key="6">
    <source>
        <dbReference type="PIRSR" id="PIRSR002419-1"/>
    </source>
</evidence>
<proteinExistence type="inferred from homology"/>
<keyword evidence="4 7" id="KW-1133">Transmembrane helix</keyword>
<protein>
    <recommendedName>
        <fullName evidence="7">Tetraspanin</fullName>
    </recommendedName>
</protein>
<gene>
    <name evidence="8" type="primary">TSPAN9</name>
    <name evidence="8" type="ORF">AVEN_262118_1</name>
</gene>
<dbReference type="AlphaFoldDB" id="A0A4Y2EAT3"/>
<comment type="similarity">
    <text evidence="2 7">Belongs to the tetraspanin (TM4SF) family.</text>
</comment>
<dbReference type="PIRSF" id="PIRSF002419">
    <property type="entry name" value="Tetraspanin"/>
    <property type="match status" value="1"/>
</dbReference>
<feature type="transmembrane region" description="Helical" evidence="7">
    <location>
        <begin position="83"/>
        <end position="104"/>
    </location>
</feature>
<evidence type="ECO:0000256" key="3">
    <source>
        <dbReference type="ARBA" id="ARBA00022692"/>
    </source>
</evidence>
<feature type="transmembrane region" description="Helical" evidence="7">
    <location>
        <begin position="52"/>
        <end position="74"/>
    </location>
</feature>
<comment type="caution">
    <text evidence="8">The sequence shown here is derived from an EMBL/GenBank/DDBJ whole genome shotgun (WGS) entry which is preliminary data.</text>
</comment>
<keyword evidence="5 7" id="KW-0472">Membrane</keyword>
<dbReference type="EMBL" id="BGPR01000529">
    <property type="protein sequence ID" value="GBM24964.1"/>
    <property type="molecule type" value="Genomic_DNA"/>
</dbReference>
<dbReference type="Proteomes" id="UP000499080">
    <property type="component" value="Unassembled WGS sequence"/>
</dbReference>
<dbReference type="PRINTS" id="PR00259">
    <property type="entry name" value="TMFOUR"/>
</dbReference>
<feature type="transmembrane region" description="Helical" evidence="7">
    <location>
        <begin position="12"/>
        <end position="32"/>
    </location>
</feature>
<keyword evidence="9" id="KW-1185">Reference proteome</keyword>
<dbReference type="PANTHER" id="PTHR19282:SF478">
    <property type="entry name" value="TETRASPANIN"/>
    <property type="match status" value="1"/>
</dbReference>
<reference evidence="8 9" key="1">
    <citation type="journal article" date="2019" name="Sci. Rep.">
        <title>Orb-weaving spider Araneus ventricosus genome elucidates the spidroin gene catalogue.</title>
        <authorList>
            <person name="Kono N."/>
            <person name="Nakamura H."/>
            <person name="Ohtoshi R."/>
            <person name="Moran D.A.P."/>
            <person name="Shinohara A."/>
            <person name="Yoshida Y."/>
            <person name="Fujiwara M."/>
            <person name="Mori M."/>
            <person name="Tomita M."/>
            <person name="Arakawa K."/>
        </authorList>
    </citation>
    <scope>NUCLEOTIDE SEQUENCE [LARGE SCALE GENOMIC DNA]</scope>
</reference>
<dbReference type="Pfam" id="PF00335">
    <property type="entry name" value="Tetraspanin"/>
    <property type="match status" value="1"/>
</dbReference>
<dbReference type="Gene3D" id="1.10.1450.10">
    <property type="entry name" value="Tetraspanin"/>
    <property type="match status" value="1"/>
</dbReference>
<dbReference type="InterPro" id="IPR000301">
    <property type="entry name" value="Tetraspanin_animals"/>
</dbReference>
<feature type="disulfide bond" evidence="6">
    <location>
        <begin position="146"/>
        <end position="171"/>
    </location>
</feature>
<evidence type="ECO:0000313" key="9">
    <source>
        <dbReference type="Proteomes" id="UP000499080"/>
    </source>
</evidence>
<dbReference type="PANTHER" id="PTHR19282">
    <property type="entry name" value="TETRASPANIN"/>
    <property type="match status" value="1"/>
</dbReference>
<dbReference type="InterPro" id="IPR008952">
    <property type="entry name" value="Tetraspanin_EC2_sf"/>
</dbReference>
<evidence type="ECO:0000256" key="7">
    <source>
        <dbReference type="RuleBase" id="RU361218"/>
    </source>
</evidence>
<evidence type="ECO:0000256" key="2">
    <source>
        <dbReference type="ARBA" id="ARBA00006840"/>
    </source>
</evidence>
<evidence type="ECO:0000256" key="4">
    <source>
        <dbReference type="ARBA" id="ARBA00022989"/>
    </source>
</evidence>
<feature type="transmembrane region" description="Helical" evidence="7">
    <location>
        <begin position="207"/>
        <end position="232"/>
    </location>
</feature>
<dbReference type="SUPFAM" id="SSF48652">
    <property type="entry name" value="Tetraspanin"/>
    <property type="match status" value="1"/>
</dbReference>
<sequence length="240" mass="27159">MTNFSCVRKSLCCINLLFWVLGCGILGIGIWMHLAYQGYSKLLSHQALSGDSLVIIAGVLTFLLGFLGCCGSWFQNKCLLRMYFVLVIAVLLIEFTAGTLGFIYRRHVGAVLQDELLTGLQVRYTTNNINGLKTTWDHIQEQFHCCGVKSYRDWHHIAAWPDKQWVPRSCCLPKVSNISSCGEAGDTSYFYTVGCYPSIHQWIMERLYIVGIVSLLFAFIQLFGIISALIIVCHMDPKRR</sequence>
<evidence type="ECO:0000256" key="1">
    <source>
        <dbReference type="ARBA" id="ARBA00004141"/>
    </source>
</evidence>
<keyword evidence="3 7" id="KW-0812">Transmembrane</keyword>
<accession>A0A4Y2EAT3</accession>
<dbReference type="GO" id="GO:0005886">
    <property type="term" value="C:plasma membrane"/>
    <property type="evidence" value="ECO:0007669"/>
    <property type="project" value="TreeGrafter"/>
</dbReference>
<dbReference type="OrthoDB" id="432835at2759"/>
<comment type="subcellular location">
    <subcellularLocation>
        <location evidence="1 7">Membrane</location>
        <topology evidence="1 7">Multi-pass membrane protein</topology>
    </subcellularLocation>
</comment>
<dbReference type="InterPro" id="IPR018499">
    <property type="entry name" value="Tetraspanin/Peripherin"/>
</dbReference>
<evidence type="ECO:0000313" key="8">
    <source>
        <dbReference type="EMBL" id="GBM24964.1"/>
    </source>
</evidence>
<organism evidence="8 9">
    <name type="scientific">Araneus ventricosus</name>
    <name type="common">Orbweaver spider</name>
    <name type="synonym">Epeira ventricosa</name>
    <dbReference type="NCBI Taxonomy" id="182803"/>
    <lineage>
        <taxon>Eukaryota</taxon>
        <taxon>Metazoa</taxon>
        <taxon>Ecdysozoa</taxon>
        <taxon>Arthropoda</taxon>
        <taxon>Chelicerata</taxon>
        <taxon>Arachnida</taxon>
        <taxon>Araneae</taxon>
        <taxon>Araneomorphae</taxon>
        <taxon>Entelegynae</taxon>
        <taxon>Araneoidea</taxon>
        <taxon>Araneidae</taxon>
        <taxon>Araneus</taxon>
    </lineage>
</organism>
<name>A0A4Y2EAT3_ARAVE</name>
<keyword evidence="6" id="KW-1015">Disulfide bond</keyword>
<evidence type="ECO:0000256" key="5">
    <source>
        <dbReference type="ARBA" id="ARBA00023136"/>
    </source>
</evidence>